<accession>A0ABD6B361</accession>
<protein>
    <submittedName>
        <fullName evidence="2">Uncharacterized protein</fullName>
    </submittedName>
</protein>
<feature type="transmembrane region" description="Helical" evidence="1">
    <location>
        <begin position="35"/>
        <end position="53"/>
    </location>
</feature>
<name>A0ABD6B361_9EURY</name>
<keyword evidence="1" id="KW-0812">Transmembrane</keyword>
<dbReference type="EMBL" id="JBHUDH010000025">
    <property type="protein sequence ID" value="MFD1525314.1"/>
    <property type="molecule type" value="Genomic_DNA"/>
</dbReference>
<comment type="caution">
    <text evidence="2">The sequence shown here is derived from an EMBL/GenBank/DDBJ whole genome shotgun (WGS) entry which is preliminary data.</text>
</comment>
<dbReference type="AlphaFoldDB" id="A0ABD6B361"/>
<evidence type="ECO:0000313" key="2">
    <source>
        <dbReference type="EMBL" id="MFD1525314.1"/>
    </source>
</evidence>
<dbReference type="RefSeq" id="WP_379732901.1">
    <property type="nucleotide sequence ID" value="NZ_JBHSWZ010000474.1"/>
</dbReference>
<proteinExistence type="predicted"/>
<sequence>MPRDQFLPPALLLLFTLLVALPAYGLYTGDIAVLWTSLLLGGALFVWKWRWWWTPIQKYVQPGANEP</sequence>
<gene>
    <name evidence="2" type="ORF">ACFR9S_03220</name>
</gene>
<organism evidence="2 3">
    <name type="scientific">Halolamina salina</name>
    <dbReference type="NCBI Taxonomy" id="1220023"/>
    <lineage>
        <taxon>Archaea</taxon>
        <taxon>Methanobacteriati</taxon>
        <taxon>Methanobacteriota</taxon>
        <taxon>Stenosarchaea group</taxon>
        <taxon>Halobacteria</taxon>
        <taxon>Halobacteriales</taxon>
        <taxon>Haloferacaceae</taxon>
    </lineage>
</organism>
<keyword evidence="3" id="KW-1185">Reference proteome</keyword>
<dbReference type="Proteomes" id="UP001597111">
    <property type="component" value="Unassembled WGS sequence"/>
</dbReference>
<evidence type="ECO:0000256" key="1">
    <source>
        <dbReference type="SAM" id="Phobius"/>
    </source>
</evidence>
<keyword evidence="1" id="KW-0472">Membrane</keyword>
<keyword evidence="1" id="KW-1133">Transmembrane helix</keyword>
<evidence type="ECO:0000313" key="3">
    <source>
        <dbReference type="Proteomes" id="UP001597111"/>
    </source>
</evidence>
<reference evidence="2 3" key="1">
    <citation type="journal article" date="2019" name="Int. J. Syst. Evol. Microbiol.">
        <title>The Global Catalogue of Microorganisms (GCM) 10K type strain sequencing project: providing services to taxonomists for standard genome sequencing and annotation.</title>
        <authorList>
            <consortium name="The Broad Institute Genomics Platform"/>
            <consortium name="The Broad Institute Genome Sequencing Center for Infectious Disease"/>
            <person name="Wu L."/>
            <person name="Ma J."/>
        </authorList>
    </citation>
    <scope>NUCLEOTIDE SEQUENCE [LARGE SCALE GENOMIC DNA]</scope>
    <source>
        <strain evidence="2 3">CGMCC 1.12285</strain>
    </source>
</reference>